<dbReference type="CDD" id="cd13180">
    <property type="entry name" value="RanBD_RanBP3"/>
    <property type="match status" value="1"/>
</dbReference>
<dbReference type="EMBL" id="SPNW01000041">
    <property type="protein sequence ID" value="TIA88177.1"/>
    <property type="molecule type" value="Genomic_DNA"/>
</dbReference>
<evidence type="ECO:0000256" key="1">
    <source>
        <dbReference type="ARBA" id="ARBA00004123"/>
    </source>
</evidence>
<dbReference type="AlphaFoldDB" id="A0A4T0FIA3"/>
<comment type="subcellular location">
    <subcellularLocation>
        <location evidence="1">Nucleus</location>
    </subcellularLocation>
</comment>
<evidence type="ECO:0000256" key="3">
    <source>
        <dbReference type="SAM" id="MobiDB-lite"/>
    </source>
</evidence>
<dbReference type="SUPFAM" id="SSF50729">
    <property type="entry name" value="PH domain-like"/>
    <property type="match status" value="1"/>
</dbReference>
<feature type="compositionally biased region" description="Basic and acidic residues" evidence="3">
    <location>
        <begin position="21"/>
        <end position="35"/>
    </location>
</feature>
<dbReference type="GO" id="GO:0005634">
    <property type="term" value="C:nucleus"/>
    <property type="evidence" value="ECO:0007669"/>
    <property type="project" value="UniProtKB-SubCell"/>
</dbReference>
<feature type="domain" description="RanBD1" evidence="4">
    <location>
        <begin position="188"/>
        <end position="317"/>
    </location>
</feature>
<feature type="compositionally biased region" description="Basic and acidic residues" evidence="3">
    <location>
        <begin position="326"/>
        <end position="346"/>
    </location>
</feature>
<protein>
    <recommendedName>
        <fullName evidence="4">RanBD1 domain-containing protein</fullName>
    </recommendedName>
</protein>
<feature type="region of interest" description="Disordered" evidence="3">
    <location>
        <begin position="306"/>
        <end position="346"/>
    </location>
</feature>
<dbReference type="InterPro" id="IPR011993">
    <property type="entry name" value="PH-like_dom_sf"/>
</dbReference>
<dbReference type="Pfam" id="PF00638">
    <property type="entry name" value="Ran_BP1"/>
    <property type="match status" value="1"/>
</dbReference>
<dbReference type="InterPro" id="IPR045255">
    <property type="entry name" value="RanBP1-like"/>
</dbReference>
<feature type="region of interest" description="Disordered" evidence="3">
    <location>
        <begin position="1"/>
        <end position="207"/>
    </location>
</feature>
<comment type="caution">
    <text evidence="5">The sequence shown here is derived from an EMBL/GenBank/DDBJ whole genome shotgun (WGS) entry which is preliminary data.</text>
</comment>
<evidence type="ECO:0000256" key="2">
    <source>
        <dbReference type="ARBA" id="ARBA00023242"/>
    </source>
</evidence>
<keyword evidence="2" id="KW-0539">Nucleus</keyword>
<feature type="compositionally biased region" description="Low complexity" evidence="3">
    <location>
        <begin position="105"/>
        <end position="166"/>
    </location>
</feature>
<dbReference type="Proteomes" id="UP000310189">
    <property type="component" value="Unassembled WGS sequence"/>
</dbReference>
<dbReference type="InterPro" id="IPR000156">
    <property type="entry name" value="Ran_bind_dom"/>
</dbReference>
<evidence type="ECO:0000259" key="4">
    <source>
        <dbReference type="PROSITE" id="PS50196"/>
    </source>
</evidence>
<dbReference type="SMART" id="SM00160">
    <property type="entry name" value="RanBD"/>
    <property type="match status" value="1"/>
</dbReference>
<reference evidence="5 6" key="1">
    <citation type="submission" date="2019-03" db="EMBL/GenBank/DDBJ databases">
        <title>Sequencing 23 genomes of Wallemia ichthyophaga.</title>
        <authorList>
            <person name="Gostincar C."/>
        </authorList>
    </citation>
    <scope>NUCLEOTIDE SEQUENCE [LARGE SCALE GENOMIC DNA]</scope>
    <source>
        <strain evidence="5 6">EXF-5753</strain>
    </source>
</reference>
<dbReference type="PANTHER" id="PTHR23138">
    <property type="entry name" value="RAN BINDING PROTEIN"/>
    <property type="match status" value="1"/>
</dbReference>
<accession>A0A4T0FIA3</accession>
<feature type="compositionally biased region" description="Basic and acidic residues" evidence="3">
    <location>
        <begin position="55"/>
        <end position="104"/>
    </location>
</feature>
<keyword evidence="6" id="KW-1185">Reference proteome</keyword>
<dbReference type="PROSITE" id="PS50196">
    <property type="entry name" value="RANBD1"/>
    <property type="match status" value="1"/>
</dbReference>
<gene>
    <name evidence="5" type="ORF">E3P99_02725</name>
</gene>
<proteinExistence type="predicted"/>
<name>A0A4T0FIA3_9BASI</name>
<dbReference type="OrthoDB" id="185618at2759"/>
<feature type="compositionally biased region" description="Basic and acidic residues" evidence="3">
    <location>
        <begin position="1"/>
        <end position="12"/>
    </location>
</feature>
<dbReference type="PANTHER" id="PTHR23138:SF142">
    <property type="entry name" value="RAN-BINDING PROTEIN 3B-RELATED"/>
    <property type="match status" value="1"/>
</dbReference>
<sequence>MGDQELDKREIEETQTQTADEIEKQTRKRDREASVEPKSGNVGNAEDLAPKRGKKSNEEKEDKVNEIRTQVEDLDVRKKEQEKKESEGEKKADNESTTKVEVKKPTTTQSTFASFASSASPFASSSSNTNTNTNTKAGSTDKNTTASTPSAFSAFAKAAPTATPSTESKESFNDKLASTQGTSLAKEHSDQKVTLAPQQTATGEEDEHTVLQIRSKLYILHDKEGNWKERGVGLFKLNRNSNGRCRLVMRADGVLRVILNVVLFPKMPVQLAQDKFIRFSAPNEENKLEHFTVKFGNAKLAQEAYDKINESIQDDDDEDDDNEDDKGEKEAQEKGDEHSNDATDKV</sequence>
<dbReference type="Gene3D" id="2.30.29.30">
    <property type="entry name" value="Pleckstrin-homology domain (PH domain)/Phosphotyrosine-binding domain (PTB)"/>
    <property type="match status" value="1"/>
</dbReference>
<evidence type="ECO:0000313" key="6">
    <source>
        <dbReference type="Proteomes" id="UP000310189"/>
    </source>
</evidence>
<evidence type="ECO:0000313" key="5">
    <source>
        <dbReference type="EMBL" id="TIA88177.1"/>
    </source>
</evidence>
<organism evidence="5 6">
    <name type="scientific">Wallemia hederae</name>
    <dbReference type="NCBI Taxonomy" id="1540922"/>
    <lineage>
        <taxon>Eukaryota</taxon>
        <taxon>Fungi</taxon>
        <taxon>Dikarya</taxon>
        <taxon>Basidiomycota</taxon>
        <taxon>Wallemiomycotina</taxon>
        <taxon>Wallemiomycetes</taxon>
        <taxon>Wallemiales</taxon>
        <taxon>Wallemiaceae</taxon>
        <taxon>Wallemia</taxon>
    </lineage>
</organism>
<feature type="compositionally biased region" description="Acidic residues" evidence="3">
    <location>
        <begin position="312"/>
        <end position="325"/>
    </location>
</feature>